<proteinExistence type="predicted"/>
<dbReference type="AlphaFoldDB" id="A0A6A5W9K3"/>
<dbReference type="OrthoDB" id="5413827at2759"/>
<evidence type="ECO:0000313" key="2">
    <source>
        <dbReference type="Proteomes" id="UP000799779"/>
    </source>
</evidence>
<protein>
    <recommendedName>
        <fullName evidence="3">F-box domain-containing protein</fullName>
    </recommendedName>
</protein>
<dbReference type="Proteomes" id="UP000799779">
    <property type="component" value="Unassembled WGS sequence"/>
</dbReference>
<accession>A0A6A5W9K3</accession>
<evidence type="ECO:0000313" key="1">
    <source>
        <dbReference type="EMBL" id="KAF1997459.1"/>
    </source>
</evidence>
<dbReference type="EMBL" id="ML977613">
    <property type="protein sequence ID" value="KAF1997459.1"/>
    <property type="molecule type" value="Genomic_DNA"/>
</dbReference>
<evidence type="ECO:0008006" key="3">
    <source>
        <dbReference type="Google" id="ProtNLM"/>
    </source>
</evidence>
<keyword evidence="2" id="KW-1185">Reference proteome</keyword>
<organism evidence="1 2">
    <name type="scientific">Amniculicola lignicola CBS 123094</name>
    <dbReference type="NCBI Taxonomy" id="1392246"/>
    <lineage>
        <taxon>Eukaryota</taxon>
        <taxon>Fungi</taxon>
        <taxon>Dikarya</taxon>
        <taxon>Ascomycota</taxon>
        <taxon>Pezizomycotina</taxon>
        <taxon>Dothideomycetes</taxon>
        <taxon>Pleosporomycetidae</taxon>
        <taxon>Pleosporales</taxon>
        <taxon>Amniculicolaceae</taxon>
        <taxon>Amniculicola</taxon>
    </lineage>
</organism>
<name>A0A6A5W9K3_9PLEO</name>
<dbReference type="PANTHER" id="PTHR38790">
    <property type="entry name" value="2EXR DOMAIN-CONTAINING PROTEIN-RELATED"/>
    <property type="match status" value="1"/>
</dbReference>
<reference evidence="1" key="1">
    <citation type="journal article" date="2020" name="Stud. Mycol.">
        <title>101 Dothideomycetes genomes: a test case for predicting lifestyles and emergence of pathogens.</title>
        <authorList>
            <person name="Haridas S."/>
            <person name="Albert R."/>
            <person name="Binder M."/>
            <person name="Bloem J."/>
            <person name="Labutti K."/>
            <person name="Salamov A."/>
            <person name="Andreopoulos B."/>
            <person name="Baker S."/>
            <person name="Barry K."/>
            <person name="Bills G."/>
            <person name="Bluhm B."/>
            <person name="Cannon C."/>
            <person name="Castanera R."/>
            <person name="Culley D."/>
            <person name="Daum C."/>
            <person name="Ezra D."/>
            <person name="Gonzalez J."/>
            <person name="Henrissat B."/>
            <person name="Kuo A."/>
            <person name="Liang C."/>
            <person name="Lipzen A."/>
            <person name="Lutzoni F."/>
            <person name="Magnuson J."/>
            <person name="Mondo S."/>
            <person name="Nolan M."/>
            <person name="Ohm R."/>
            <person name="Pangilinan J."/>
            <person name="Park H.-J."/>
            <person name="Ramirez L."/>
            <person name="Alfaro M."/>
            <person name="Sun H."/>
            <person name="Tritt A."/>
            <person name="Yoshinaga Y."/>
            <person name="Zwiers L.-H."/>
            <person name="Turgeon B."/>
            <person name="Goodwin S."/>
            <person name="Spatafora J."/>
            <person name="Crous P."/>
            <person name="Grigoriev I."/>
        </authorList>
    </citation>
    <scope>NUCLEOTIDE SEQUENCE</scope>
    <source>
        <strain evidence="1">CBS 123094</strain>
    </source>
</reference>
<sequence>MPRVKIISQCGVRTFANGMLNAAPFGLLTAIYERNQIKSPLLRLPPELRNRIFKLAIGDSVVVMNPTWSRILHGFPSMDVMTLPALPRVCRQLYSETNMLPFATYEFRYSYGYHEEVHPGHKAFLPFQKSAISTVSIQPVDPYVKGYSPGRGSESHFDILARQLKELSGLKTIFVINSRRKFCYWLEDQEKEKATQLALGLKSLMGPTVDIYVFEGFTTRCTTRMRYGKKRSWRI</sequence>
<dbReference type="PANTHER" id="PTHR38790:SF4">
    <property type="entry name" value="2EXR DOMAIN-CONTAINING PROTEIN"/>
    <property type="match status" value="1"/>
</dbReference>
<gene>
    <name evidence="1" type="ORF">P154DRAFT_578880</name>
</gene>